<dbReference type="Proteomes" id="UP000585050">
    <property type="component" value="Unassembled WGS sequence"/>
</dbReference>
<reference evidence="2 3" key="1">
    <citation type="submission" date="2020-04" db="EMBL/GenBank/DDBJ databases">
        <title>Flammeovirga sp. SR4, a novel species isolated from seawater.</title>
        <authorList>
            <person name="Wang X."/>
        </authorList>
    </citation>
    <scope>NUCLEOTIDE SEQUENCE [LARGE SCALE GENOMIC DNA]</scope>
    <source>
        <strain evidence="2 3">SR4</strain>
    </source>
</reference>
<accession>A0A7X8SJQ7</accession>
<dbReference type="InterPro" id="IPR011990">
    <property type="entry name" value="TPR-like_helical_dom_sf"/>
</dbReference>
<evidence type="ECO:0000313" key="3">
    <source>
        <dbReference type="Proteomes" id="UP000585050"/>
    </source>
</evidence>
<dbReference type="SUPFAM" id="SSF48452">
    <property type="entry name" value="TPR-like"/>
    <property type="match status" value="1"/>
</dbReference>
<dbReference type="InterPro" id="IPR041662">
    <property type="entry name" value="SusD-like_2"/>
</dbReference>
<feature type="signal peptide" evidence="1">
    <location>
        <begin position="1"/>
        <end position="16"/>
    </location>
</feature>
<keyword evidence="2" id="KW-0449">Lipoprotein</keyword>
<dbReference type="Pfam" id="PF12771">
    <property type="entry name" value="SusD-like_2"/>
    <property type="match status" value="1"/>
</dbReference>
<dbReference type="Pfam" id="PF12741">
    <property type="entry name" value="SusD-like"/>
    <property type="match status" value="1"/>
</dbReference>
<proteinExistence type="predicted"/>
<dbReference type="Gene3D" id="1.25.40.390">
    <property type="match status" value="2"/>
</dbReference>
<dbReference type="InterPro" id="IPR024302">
    <property type="entry name" value="SusD-like"/>
</dbReference>
<name>A0A7X8SJQ7_9BACT</name>
<dbReference type="RefSeq" id="WP_168882249.1">
    <property type="nucleotide sequence ID" value="NZ_JABAIL010000003.1"/>
</dbReference>
<organism evidence="2 3">
    <name type="scientific">Flammeovirga agarivorans</name>
    <dbReference type="NCBI Taxonomy" id="2726742"/>
    <lineage>
        <taxon>Bacteria</taxon>
        <taxon>Pseudomonadati</taxon>
        <taxon>Bacteroidota</taxon>
        <taxon>Cytophagia</taxon>
        <taxon>Cytophagales</taxon>
        <taxon>Flammeovirgaceae</taxon>
        <taxon>Flammeovirga</taxon>
    </lineage>
</organism>
<evidence type="ECO:0000256" key="1">
    <source>
        <dbReference type="SAM" id="SignalP"/>
    </source>
</evidence>
<sequence length="619" mass="68594">MKLRNILIGAALSATALTGCNFGDQNVDPWTSNDLDLKHVFTYTQSKMFTSGHEGFRGNLIMAGPMAQNTACLYSTGIGFGTNDGYTEATWSNIYGNVLKNIEDAKGKLVKQGGHDYMIGQFNVVKVVNMLRLTELYGDIPYAQAGLGYENLTFYPKYDAQKDVLNMMVDDLLDSRAKIEGANDTDISNYDMYDADISRKAQYQKLINSLLIKIGVMMSEADPSRGAEIFKMGYNNTHGYITDWSETSYVRHVEAGGPWGQHVNGSGIAVEGQVGGMSYAYISEVALKFMQNHHDPRLFRVASHFDYSGGVNKAVMNTALYHDFDPFAVAGDEGEFKKVHYRGVRLGDNGDGNRGLFWRNSGDVAQQAAYWMDQNAQVGDEYAFAQEGQFITLTGLNPATFNRLTPSIIIGADEVAFLIAEASLIPTYGVNDAQAFRRGVELALAKYDAVNFPGADFESSFVELYKSQKDPSYSQEQNKTQYVNDAVSRYNAAADKRDVVITEHWIALMGNGYKSFALVTRTGGPSFIPEVIPTNERNYNLPSYDIDPVIDNDAAKVGTHQVVKHRGGVTDFVRPKRFPYPNRELNVNASNVEEAITRQRGNVGAATHFIAIPQWYSKK</sequence>
<gene>
    <name evidence="2" type="ORF">HGP29_09955</name>
</gene>
<protein>
    <submittedName>
        <fullName evidence="2">SusD/RagB family nutrient-binding outer membrane lipoprotein</fullName>
    </submittedName>
</protein>
<comment type="caution">
    <text evidence="2">The sequence shown here is derived from an EMBL/GenBank/DDBJ whole genome shotgun (WGS) entry which is preliminary data.</text>
</comment>
<dbReference type="AlphaFoldDB" id="A0A7X8SJQ7"/>
<keyword evidence="3" id="KW-1185">Reference proteome</keyword>
<evidence type="ECO:0000313" key="2">
    <source>
        <dbReference type="EMBL" id="NLR91530.1"/>
    </source>
</evidence>
<dbReference type="PROSITE" id="PS51257">
    <property type="entry name" value="PROKAR_LIPOPROTEIN"/>
    <property type="match status" value="1"/>
</dbReference>
<feature type="chain" id="PRO_5031514153" evidence="1">
    <location>
        <begin position="17"/>
        <end position="619"/>
    </location>
</feature>
<dbReference type="EMBL" id="JABAIL010000003">
    <property type="protein sequence ID" value="NLR91530.1"/>
    <property type="molecule type" value="Genomic_DNA"/>
</dbReference>
<keyword evidence="1" id="KW-0732">Signal</keyword>